<reference evidence="10" key="1">
    <citation type="submission" date="2025-08" db="UniProtKB">
        <authorList>
            <consortium name="RefSeq"/>
        </authorList>
    </citation>
    <scope>IDENTIFICATION</scope>
</reference>
<dbReference type="STRING" id="4432.A0A1U8AMB2"/>
<protein>
    <submittedName>
        <fullName evidence="10">LRR receptor-like serine/threonine-protein kinase EFR</fullName>
    </submittedName>
</protein>
<keyword evidence="8" id="KW-0325">Glycoprotein</keyword>
<dbReference type="FunFam" id="3.80.10.10:FF:000275">
    <property type="entry name" value="Leucine-rich repeat receptor-like protein kinase"/>
    <property type="match status" value="1"/>
</dbReference>
<organism evidence="9 10">
    <name type="scientific">Nelumbo nucifera</name>
    <name type="common">Sacred lotus</name>
    <dbReference type="NCBI Taxonomy" id="4432"/>
    <lineage>
        <taxon>Eukaryota</taxon>
        <taxon>Viridiplantae</taxon>
        <taxon>Streptophyta</taxon>
        <taxon>Embryophyta</taxon>
        <taxon>Tracheophyta</taxon>
        <taxon>Spermatophyta</taxon>
        <taxon>Magnoliopsida</taxon>
        <taxon>Proteales</taxon>
        <taxon>Nelumbonaceae</taxon>
        <taxon>Nelumbo</taxon>
    </lineage>
</organism>
<evidence type="ECO:0000256" key="6">
    <source>
        <dbReference type="ARBA" id="ARBA00022989"/>
    </source>
</evidence>
<dbReference type="InterPro" id="IPR053211">
    <property type="entry name" value="DNA_repair-toleration"/>
</dbReference>
<dbReference type="Pfam" id="PF08263">
    <property type="entry name" value="LRRNT_2"/>
    <property type="match status" value="1"/>
</dbReference>
<dbReference type="Proteomes" id="UP000189703">
    <property type="component" value="Unplaced"/>
</dbReference>
<dbReference type="Gene3D" id="3.80.10.10">
    <property type="entry name" value="Ribonuclease Inhibitor"/>
    <property type="match status" value="1"/>
</dbReference>
<dbReference type="GO" id="GO:0016020">
    <property type="term" value="C:membrane"/>
    <property type="evidence" value="ECO:0007669"/>
    <property type="project" value="UniProtKB-SubCell"/>
</dbReference>
<name>A0A1U8AMB2_NELNU</name>
<evidence type="ECO:0000313" key="9">
    <source>
        <dbReference type="Proteomes" id="UP000189703"/>
    </source>
</evidence>
<dbReference type="InterPro" id="IPR013210">
    <property type="entry name" value="LRR_N_plant-typ"/>
</dbReference>
<proteinExistence type="predicted"/>
<sequence length="209" mass="23045">MGKPFLISVVTILLCLRLSIMPLPWLVTAYSSNLTDQSTLLAFKARILLYDPHNILAYNWTTSSSFCNGMGVSCSHRRQRVTALKVANMGIGGTIEPRLCNLSFLAQLDLSNNSFQGHLPNGIGQLARLRRIDLSWNQLDRMIPPNLSNCRKLEEISLSVNQLTGGVPREIGMLPNLRILATTNNGLNGTILVSMGNLSSLQVFAFRTC</sequence>
<dbReference type="GeneID" id="104605460"/>
<dbReference type="PANTHER" id="PTHR48060:SF21">
    <property type="entry name" value="L DOMAIN-LIKE PROTEIN"/>
    <property type="match status" value="1"/>
</dbReference>
<evidence type="ECO:0000256" key="4">
    <source>
        <dbReference type="ARBA" id="ARBA00022729"/>
    </source>
</evidence>
<keyword evidence="2" id="KW-0433">Leucine-rich repeat</keyword>
<evidence type="ECO:0000256" key="3">
    <source>
        <dbReference type="ARBA" id="ARBA00022692"/>
    </source>
</evidence>
<comment type="subcellular location">
    <subcellularLocation>
        <location evidence="1">Membrane</location>
        <topology evidence="1">Single-pass membrane protein</topology>
    </subcellularLocation>
</comment>
<keyword evidence="7" id="KW-0472">Membrane</keyword>
<keyword evidence="6" id="KW-1133">Transmembrane helix</keyword>
<gene>
    <name evidence="10" type="primary">LOC104605460</name>
</gene>
<keyword evidence="9" id="KW-1185">Reference proteome</keyword>
<evidence type="ECO:0000256" key="7">
    <source>
        <dbReference type="ARBA" id="ARBA00023136"/>
    </source>
</evidence>
<evidence type="ECO:0000256" key="8">
    <source>
        <dbReference type="ARBA" id="ARBA00023180"/>
    </source>
</evidence>
<dbReference type="OrthoDB" id="687555at2759"/>
<dbReference type="InterPro" id="IPR032675">
    <property type="entry name" value="LRR_dom_sf"/>
</dbReference>
<dbReference type="SUPFAM" id="SSF52058">
    <property type="entry name" value="L domain-like"/>
    <property type="match status" value="1"/>
</dbReference>
<evidence type="ECO:0000256" key="2">
    <source>
        <dbReference type="ARBA" id="ARBA00022614"/>
    </source>
</evidence>
<dbReference type="eggNOG" id="ENOG502QPYS">
    <property type="taxonomic scope" value="Eukaryota"/>
</dbReference>
<accession>A0A1U8AMB2</accession>
<dbReference type="Pfam" id="PF00560">
    <property type="entry name" value="LRR_1"/>
    <property type="match status" value="3"/>
</dbReference>
<dbReference type="RefSeq" id="XP_010268542.1">
    <property type="nucleotide sequence ID" value="XM_010270240.1"/>
</dbReference>
<dbReference type="KEGG" id="nnu:104605460"/>
<dbReference type="InterPro" id="IPR001611">
    <property type="entry name" value="Leu-rich_rpt"/>
</dbReference>
<dbReference type="AlphaFoldDB" id="A0A1U8AMB2"/>
<evidence type="ECO:0000256" key="1">
    <source>
        <dbReference type="ARBA" id="ARBA00004167"/>
    </source>
</evidence>
<dbReference type="OMA" id="CEEICIY"/>
<evidence type="ECO:0000313" key="10">
    <source>
        <dbReference type="RefSeq" id="XP_010268542.1"/>
    </source>
</evidence>
<dbReference type="PANTHER" id="PTHR48060">
    <property type="entry name" value="DNA DAMAGE-REPAIR/TOLERATION PROTEIN DRT100"/>
    <property type="match status" value="1"/>
</dbReference>
<keyword evidence="3" id="KW-0812">Transmembrane</keyword>
<evidence type="ECO:0000256" key="5">
    <source>
        <dbReference type="ARBA" id="ARBA00022737"/>
    </source>
</evidence>
<keyword evidence="4" id="KW-0732">Signal</keyword>
<keyword evidence="5" id="KW-0677">Repeat</keyword>